<accession>E1JVA3</accession>
<reference evidence="2 3" key="1">
    <citation type="submission" date="2010-08" db="EMBL/GenBank/DDBJ databases">
        <title>The draft genome of Desulfovibrio fructosovorans JJ.</title>
        <authorList>
            <consortium name="US DOE Joint Genome Institute (JGI-PGF)"/>
            <person name="Lucas S."/>
            <person name="Copeland A."/>
            <person name="Lapidus A."/>
            <person name="Cheng J.-F."/>
            <person name="Bruce D."/>
            <person name="Goodwin L."/>
            <person name="Pitluck S."/>
            <person name="Land M.L."/>
            <person name="Hauser L."/>
            <person name="Chang Y.-J."/>
            <person name="Jeffries C."/>
            <person name="Wall J.D."/>
            <person name="Stahl D.A."/>
            <person name="Arkin A.P."/>
            <person name="Dehal P."/>
            <person name="Stolyar S.M."/>
            <person name="Hazen T.C."/>
            <person name="Woyke T.J."/>
        </authorList>
    </citation>
    <scope>NUCLEOTIDE SEQUENCE [LARGE SCALE GENOMIC DNA]</scope>
    <source>
        <strain evidence="2 3">JJ</strain>
    </source>
</reference>
<name>E1JVA3_SOLFR</name>
<dbReference type="OrthoDB" id="9801960at2"/>
<dbReference type="InterPro" id="IPR036237">
    <property type="entry name" value="Xyl_isomerase-like_sf"/>
</dbReference>
<dbReference type="Pfam" id="PF01261">
    <property type="entry name" value="AP_endonuc_2"/>
    <property type="match status" value="1"/>
</dbReference>
<dbReference type="AlphaFoldDB" id="E1JVA3"/>
<dbReference type="STRING" id="596151.DesfrDRAFT_1552"/>
<dbReference type="EMBL" id="AECZ01000008">
    <property type="protein sequence ID" value="EFL51697.1"/>
    <property type="molecule type" value="Genomic_DNA"/>
</dbReference>
<keyword evidence="2" id="KW-0413">Isomerase</keyword>
<gene>
    <name evidence="2" type="ORF">DesfrDRAFT_1552</name>
</gene>
<keyword evidence="3" id="KW-1185">Reference proteome</keyword>
<dbReference type="PANTHER" id="PTHR12110">
    <property type="entry name" value="HYDROXYPYRUVATE ISOMERASE"/>
    <property type="match status" value="1"/>
</dbReference>
<dbReference type="RefSeq" id="WP_005992688.1">
    <property type="nucleotide sequence ID" value="NZ_AECZ01000008.1"/>
</dbReference>
<evidence type="ECO:0000313" key="2">
    <source>
        <dbReference type="EMBL" id="EFL51697.1"/>
    </source>
</evidence>
<evidence type="ECO:0000313" key="3">
    <source>
        <dbReference type="Proteomes" id="UP000006250"/>
    </source>
</evidence>
<dbReference type="InterPro" id="IPR013022">
    <property type="entry name" value="Xyl_isomerase-like_TIM-brl"/>
</dbReference>
<dbReference type="GO" id="GO:0016853">
    <property type="term" value="F:isomerase activity"/>
    <property type="evidence" value="ECO:0007669"/>
    <property type="project" value="UniProtKB-KW"/>
</dbReference>
<protein>
    <submittedName>
        <fullName evidence="2">Xylose isomerase domain protein TIM barrel</fullName>
    </submittedName>
</protein>
<evidence type="ECO:0000259" key="1">
    <source>
        <dbReference type="Pfam" id="PF01261"/>
    </source>
</evidence>
<feature type="domain" description="Xylose isomerase-like TIM barrel" evidence="1">
    <location>
        <begin position="47"/>
        <end position="262"/>
    </location>
</feature>
<dbReference type="SUPFAM" id="SSF51658">
    <property type="entry name" value="Xylose isomerase-like"/>
    <property type="match status" value="1"/>
</dbReference>
<sequence>MTRYYVNLNLRVADRDPSLVLRHLEGRVPPELGLDPLLMDAKPAAWHRELARRLADAGLPCTLHLPFFDLQPGSADARIRTATRDRLLAALETAAVYAPDRMVGHSAYNRFLYMRSFSGWAARAADTWAEVLASWPGHPPLCLENTHETDPATVSGAVEALRERLPETARERVGICFDIGHWHSFAGGSVRGDLADWVASFAPYLLHMHLHDNDGSFDQHLGPGQGSIPFDALFELLSRRGLRPTVTFEPHTPAGYAQALAFAGSRPDFFAG</sequence>
<dbReference type="InterPro" id="IPR050312">
    <property type="entry name" value="IolE/XylAMocC-like"/>
</dbReference>
<dbReference type="PANTHER" id="PTHR12110:SF53">
    <property type="entry name" value="BLR5974 PROTEIN"/>
    <property type="match status" value="1"/>
</dbReference>
<organism evidence="2 3">
    <name type="scientific">Solidesulfovibrio fructosivorans JJ]</name>
    <dbReference type="NCBI Taxonomy" id="596151"/>
    <lineage>
        <taxon>Bacteria</taxon>
        <taxon>Pseudomonadati</taxon>
        <taxon>Thermodesulfobacteriota</taxon>
        <taxon>Desulfovibrionia</taxon>
        <taxon>Desulfovibrionales</taxon>
        <taxon>Desulfovibrionaceae</taxon>
        <taxon>Solidesulfovibrio</taxon>
    </lineage>
</organism>
<dbReference type="eggNOG" id="COG1082">
    <property type="taxonomic scope" value="Bacteria"/>
</dbReference>
<proteinExistence type="predicted"/>
<comment type="caution">
    <text evidence="2">The sequence shown here is derived from an EMBL/GenBank/DDBJ whole genome shotgun (WGS) entry which is preliminary data.</text>
</comment>
<dbReference type="Gene3D" id="3.20.20.150">
    <property type="entry name" value="Divalent-metal-dependent TIM barrel enzymes"/>
    <property type="match status" value="1"/>
</dbReference>
<dbReference type="Proteomes" id="UP000006250">
    <property type="component" value="Unassembled WGS sequence"/>
</dbReference>